<proteinExistence type="predicted"/>
<evidence type="ECO:0000313" key="3">
    <source>
        <dbReference type="EMBL" id="PWY71803.1"/>
    </source>
</evidence>
<dbReference type="GeneID" id="37112477"/>
<dbReference type="InterPro" id="IPR015590">
    <property type="entry name" value="Aldehyde_DH_dom"/>
</dbReference>
<sequence>MNTSTIPLIIHGKDILQPTHERKYPISLTTPQPSPGFFQGATPDLAIQAIESSASVFPAWSRTDPSHRRQLLLNLARLLRTQTPHIQTLIESEIHCSHQWTEENISVSINMIEETASLITDTLTGIIPPSKGPSFALVLKKPLGVVLGIAPWNAPLILGFRAIVAAVAGGNCVVFKGSELSPRTHHFIAGLFREAGFPPGVVNFVLHRPEDAAEVYEVMIEHPAVRKCNFTGSTGVGRVIAAKAVRALKPVLLELGGKNSVVVLEDADLGQAAEEIVKAGFLNNGQICMSTDLVYVFRSVAGELIGRILERLYAEERPHRVISRASRDRLMGLVDDARDKGAVIHQAGNPFAEDPLGFPATVIEGVTESMEFYTVESFGPVFGIVVVESEQQGLEMVKRSAYGLSSAVFTRDHFKALEMSGELAAGAVHVNAGTVHDEATLPHGGLGDSGWGRFGGRWGLEEFLQTRTVVLNKCRASL</sequence>
<comment type="caution">
    <text evidence="3">The sequence shown here is derived from an EMBL/GenBank/DDBJ whole genome shotgun (WGS) entry which is preliminary data.</text>
</comment>
<keyword evidence="4" id="KW-1185">Reference proteome</keyword>
<dbReference type="InterPro" id="IPR016162">
    <property type="entry name" value="Ald_DH_N"/>
</dbReference>
<dbReference type="InterPro" id="IPR016161">
    <property type="entry name" value="Ald_DH/histidinol_DH"/>
</dbReference>
<dbReference type="OrthoDB" id="310895at2759"/>
<accession>A0A317VBR4</accession>
<dbReference type="Gene3D" id="3.40.309.10">
    <property type="entry name" value="Aldehyde Dehydrogenase, Chain A, domain 2"/>
    <property type="match status" value="1"/>
</dbReference>
<protein>
    <submittedName>
        <fullName evidence="3">ALDH-like protein</fullName>
    </submittedName>
</protein>
<keyword evidence="1" id="KW-0560">Oxidoreductase</keyword>
<dbReference type="EMBL" id="MSFK01000035">
    <property type="protein sequence ID" value="PWY71803.1"/>
    <property type="molecule type" value="Genomic_DNA"/>
</dbReference>
<dbReference type="GO" id="GO:0009450">
    <property type="term" value="P:gamma-aminobutyric acid catabolic process"/>
    <property type="evidence" value="ECO:0007669"/>
    <property type="project" value="TreeGrafter"/>
</dbReference>
<dbReference type="InterPro" id="IPR050740">
    <property type="entry name" value="Aldehyde_DH_Superfamily"/>
</dbReference>
<evidence type="ECO:0000313" key="4">
    <source>
        <dbReference type="Proteomes" id="UP000246702"/>
    </source>
</evidence>
<dbReference type="AlphaFoldDB" id="A0A317VBR4"/>
<organism evidence="3 4">
    <name type="scientific">Aspergillus sclerotioniger CBS 115572</name>
    <dbReference type="NCBI Taxonomy" id="1450535"/>
    <lineage>
        <taxon>Eukaryota</taxon>
        <taxon>Fungi</taxon>
        <taxon>Dikarya</taxon>
        <taxon>Ascomycota</taxon>
        <taxon>Pezizomycotina</taxon>
        <taxon>Eurotiomycetes</taxon>
        <taxon>Eurotiomycetidae</taxon>
        <taxon>Eurotiales</taxon>
        <taxon>Aspergillaceae</taxon>
        <taxon>Aspergillus</taxon>
        <taxon>Aspergillus subgen. Circumdati</taxon>
    </lineage>
</organism>
<dbReference type="SUPFAM" id="SSF53720">
    <property type="entry name" value="ALDH-like"/>
    <property type="match status" value="1"/>
</dbReference>
<dbReference type="Proteomes" id="UP000246702">
    <property type="component" value="Unassembled WGS sequence"/>
</dbReference>
<feature type="domain" description="Aldehyde dehydrogenase" evidence="2">
    <location>
        <begin position="39"/>
        <end position="469"/>
    </location>
</feature>
<dbReference type="InterPro" id="IPR016163">
    <property type="entry name" value="Ald_DH_C"/>
</dbReference>
<gene>
    <name evidence="3" type="ORF">BO94DRAFT_525931</name>
</gene>
<dbReference type="GO" id="GO:0004777">
    <property type="term" value="F:succinate-semialdehyde dehydrogenase (NAD+) activity"/>
    <property type="evidence" value="ECO:0007669"/>
    <property type="project" value="TreeGrafter"/>
</dbReference>
<evidence type="ECO:0000259" key="2">
    <source>
        <dbReference type="Pfam" id="PF00171"/>
    </source>
</evidence>
<name>A0A317VBR4_9EURO</name>
<dbReference type="PANTHER" id="PTHR43353:SF6">
    <property type="entry name" value="CYTOPLASMIC ALDEHYDE DEHYDROGENASE (EUROFUNG)"/>
    <property type="match status" value="1"/>
</dbReference>
<dbReference type="STRING" id="1450535.A0A317VBR4"/>
<evidence type="ECO:0000256" key="1">
    <source>
        <dbReference type="ARBA" id="ARBA00023002"/>
    </source>
</evidence>
<dbReference type="RefSeq" id="XP_025463039.1">
    <property type="nucleotide sequence ID" value="XM_025610334.1"/>
</dbReference>
<dbReference type="Pfam" id="PF00171">
    <property type="entry name" value="Aldedh"/>
    <property type="match status" value="1"/>
</dbReference>
<dbReference type="Gene3D" id="3.40.605.10">
    <property type="entry name" value="Aldehyde Dehydrogenase, Chain A, domain 1"/>
    <property type="match status" value="1"/>
</dbReference>
<dbReference type="PANTHER" id="PTHR43353">
    <property type="entry name" value="SUCCINATE-SEMIALDEHYDE DEHYDROGENASE, MITOCHONDRIAL"/>
    <property type="match status" value="1"/>
</dbReference>
<reference evidence="3 4" key="1">
    <citation type="submission" date="2016-12" db="EMBL/GenBank/DDBJ databases">
        <title>The genomes of Aspergillus section Nigri reveals drivers in fungal speciation.</title>
        <authorList>
            <consortium name="DOE Joint Genome Institute"/>
            <person name="Vesth T.C."/>
            <person name="Nybo J."/>
            <person name="Theobald S."/>
            <person name="Brandl J."/>
            <person name="Frisvad J.C."/>
            <person name="Nielsen K.F."/>
            <person name="Lyhne E.K."/>
            <person name="Kogle M.E."/>
            <person name="Kuo A."/>
            <person name="Riley R."/>
            <person name="Clum A."/>
            <person name="Nolan M."/>
            <person name="Lipzen A."/>
            <person name="Salamov A."/>
            <person name="Henrissat B."/>
            <person name="Wiebenga A."/>
            <person name="De Vries R.P."/>
            <person name="Grigoriev I.V."/>
            <person name="Mortensen U.H."/>
            <person name="Andersen M.R."/>
            <person name="Baker S.E."/>
        </authorList>
    </citation>
    <scope>NUCLEOTIDE SEQUENCE [LARGE SCALE GENOMIC DNA]</scope>
    <source>
        <strain evidence="3 4">CBS 115572</strain>
    </source>
</reference>